<evidence type="ECO:0000313" key="3">
    <source>
        <dbReference type="Proteomes" id="UP000831327"/>
    </source>
</evidence>
<dbReference type="InterPro" id="IPR029063">
    <property type="entry name" value="SAM-dependent_MTases_sf"/>
</dbReference>
<evidence type="ECO:0000259" key="1">
    <source>
        <dbReference type="Pfam" id="PF05050"/>
    </source>
</evidence>
<dbReference type="PANTHER" id="PTHR36973:SF4">
    <property type="entry name" value="NODULATION PROTEIN"/>
    <property type="match status" value="1"/>
</dbReference>
<keyword evidence="2" id="KW-0808">Transferase</keyword>
<dbReference type="NCBIfam" id="TIGR01444">
    <property type="entry name" value="fkbM_fam"/>
    <property type="match status" value="1"/>
</dbReference>
<dbReference type="EMBL" id="AP025637">
    <property type="protein sequence ID" value="BDG70902.1"/>
    <property type="molecule type" value="Genomic_DNA"/>
</dbReference>
<name>A0ABN6NZF4_9PROT</name>
<dbReference type="Pfam" id="PF05050">
    <property type="entry name" value="Methyltransf_21"/>
    <property type="match status" value="1"/>
</dbReference>
<proteinExistence type="predicted"/>
<dbReference type="PANTHER" id="PTHR36973">
    <property type="entry name" value="SLL1456 PROTEIN-RELATED"/>
    <property type="match status" value="1"/>
</dbReference>
<keyword evidence="3" id="KW-1185">Reference proteome</keyword>
<dbReference type="Proteomes" id="UP000831327">
    <property type="component" value="Chromosome"/>
</dbReference>
<dbReference type="GO" id="GO:0008168">
    <property type="term" value="F:methyltransferase activity"/>
    <property type="evidence" value="ECO:0007669"/>
    <property type="project" value="UniProtKB-KW"/>
</dbReference>
<organism evidence="2 3">
    <name type="scientific">Roseomonas fluvialis</name>
    <dbReference type="NCBI Taxonomy" id="1750527"/>
    <lineage>
        <taxon>Bacteria</taxon>
        <taxon>Pseudomonadati</taxon>
        <taxon>Pseudomonadota</taxon>
        <taxon>Alphaproteobacteria</taxon>
        <taxon>Acetobacterales</taxon>
        <taxon>Roseomonadaceae</taxon>
        <taxon>Roseomonas</taxon>
    </lineage>
</organism>
<feature type="domain" description="Methyltransferase FkbM" evidence="1">
    <location>
        <begin position="84"/>
        <end position="228"/>
    </location>
</feature>
<evidence type="ECO:0000313" key="2">
    <source>
        <dbReference type="EMBL" id="BDG70902.1"/>
    </source>
</evidence>
<keyword evidence="2" id="KW-0489">Methyltransferase</keyword>
<accession>A0ABN6NZF4</accession>
<gene>
    <name evidence="2" type="ORF">Rmf_08310</name>
</gene>
<dbReference type="GO" id="GO:0032259">
    <property type="term" value="P:methylation"/>
    <property type="evidence" value="ECO:0007669"/>
    <property type="project" value="UniProtKB-KW"/>
</dbReference>
<dbReference type="InterPro" id="IPR006342">
    <property type="entry name" value="FkbM_mtfrase"/>
</dbReference>
<dbReference type="InterPro" id="IPR053188">
    <property type="entry name" value="FkbM_Methyltransferase"/>
</dbReference>
<protein>
    <submittedName>
        <fullName evidence="2">Methyltransferase FkbM</fullName>
    </submittedName>
</protein>
<sequence length="292" mass="32039">MFRRMKRLREENARLREAATQTAVAHSAEIAALQARVVPDDPGEGFFAALKRVGVLNWESAAASGEERFLRGYLQRWPEALILDVGANTGQFAATARAEGAAAAIHSFEPHPVAFAQLADRAAGLDVTAEQLALGDQDGAIEMFDYADETGSQHASLYREVIEGVHRRPAAAVTVRIAKLDTIARERGIGHVGLLKIDTEGHELAVLRGAAGLIAARAIDVIQFEFNEMNVVSRVFMKDFFDLLPDYRIFRLLPDGAIPFDAYDARFMEIFAFQNIACVRRDLESGWLLAGG</sequence>
<reference evidence="2 3" key="1">
    <citation type="journal article" date="2016" name="Microbes Environ.">
        <title>Phylogenetically diverse aerobic anoxygenic phototrophic bacteria isolated from epilithic biofilms in Tama river, Japan.</title>
        <authorList>
            <person name="Hirose S."/>
            <person name="Matsuura K."/>
            <person name="Haruta S."/>
        </authorList>
    </citation>
    <scope>NUCLEOTIDE SEQUENCE [LARGE SCALE GENOMIC DNA]</scope>
    <source>
        <strain evidence="2 3">S08</strain>
    </source>
</reference>
<dbReference type="Gene3D" id="3.40.50.150">
    <property type="entry name" value="Vaccinia Virus protein VP39"/>
    <property type="match status" value="1"/>
</dbReference>
<dbReference type="SUPFAM" id="SSF53335">
    <property type="entry name" value="S-adenosyl-L-methionine-dependent methyltransferases"/>
    <property type="match status" value="1"/>
</dbReference>